<dbReference type="RefSeq" id="WP_231966406.1">
    <property type="nucleotide sequence ID" value="NZ_LT629690.1"/>
</dbReference>
<organism evidence="1 2">
    <name type="scientific">Terriglobus roseus</name>
    <dbReference type="NCBI Taxonomy" id="392734"/>
    <lineage>
        <taxon>Bacteria</taxon>
        <taxon>Pseudomonadati</taxon>
        <taxon>Acidobacteriota</taxon>
        <taxon>Terriglobia</taxon>
        <taxon>Terriglobales</taxon>
        <taxon>Acidobacteriaceae</taxon>
        <taxon>Terriglobus</taxon>
    </lineage>
</organism>
<dbReference type="GO" id="GO:0006508">
    <property type="term" value="P:proteolysis"/>
    <property type="evidence" value="ECO:0007669"/>
    <property type="project" value="InterPro"/>
</dbReference>
<reference evidence="1 2" key="1">
    <citation type="submission" date="2016-10" db="EMBL/GenBank/DDBJ databases">
        <authorList>
            <person name="de Groot N.N."/>
        </authorList>
    </citation>
    <scope>NUCLEOTIDE SEQUENCE [LARGE SCALE GENOMIC DNA]</scope>
    <source>
        <strain evidence="1 2">GAS232</strain>
    </source>
</reference>
<dbReference type="Proteomes" id="UP000182427">
    <property type="component" value="Chromosome I"/>
</dbReference>
<keyword evidence="2" id="KW-1185">Reference proteome</keyword>
<dbReference type="EMBL" id="LT629690">
    <property type="protein sequence ID" value="SDF33394.1"/>
    <property type="molecule type" value="Genomic_DNA"/>
</dbReference>
<evidence type="ECO:0000313" key="2">
    <source>
        <dbReference type="Proteomes" id="UP000182427"/>
    </source>
</evidence>
<dbReference type="PROSITE" id="PS51365">
    <property type="entry name" value="RENAL_DIPEPTIDASE_2"/>
    <property type="match status" value="1"/>
</dbReference>
<dbReference type="Gene3D" id="3.20.20.140">
    <property type="entry name" value="Metal-dependent hydrolases"/>
    <property type="match status" value="1"/>
</dbReference>
<dbReference type="SUPFAM" id="SSF51556">
    <property type="entry name" value="Metallo-dependent hydrolases"/>
    <property type="match status" value="1"/>
</dbReference>
<dbReference type="Pfam" id="PF01244">
    <property type="entry name" value="Peptidase_M19"/>
    <property type="match status" value="1"/>
</dbReference>
<proteinExistence type="predicted"/>
<dbReference type="AlphaFoldDB" id="A0A1G7K8W0"/>
<protein>
    <submittedName>
        <fullName evidence="1">Membrane dipeptidase</fullName>
    </submittedName>
</protein>
<gene>
    <name evidence="1" type="ORF">SAMN05444167_2092</name>
</gene>
<dbReference type="PANTHER" id="PTHR10443:SF12">
    <property type="entry name" value="DIPEPTIDASE"/>
    <property type="match status" value="1"/>
</dbReference>
<dbReference type="InterPro" id="IPR008257">
    <property type="entry name" value="Pept_M19"/>
</dbReference>
<dbReference type="CDD" id="cd01301">
    <property type="entry name" value="rDP_like"/>
    <property type="match status" value="1"/>
</dbReference>
<dbReference type="InterPro" id="IPR032466">
    <property type="entry name" value="Metal_Hydrolase"/>
</dbReference>
<sequence>MKQMRNFLEEAKALHDSGIVLDGHADTPQRFVDEDWNWVGSPLGMGQLSAETANEGHLHGGFLIAWPEPDAWTGKFAERTRTLIAGIHQQAAKQPEAITICITAEEVRNAKHNGQYAALIGIEGGHAIENSLDNLREFHSNGARYMTLTWANANDWCGSSGFGGDGGLTAFGRNVVREMNRLGMLVDVSHVSDAAFHDVLETSWAPIIASHSSSRHICQAARNLTDNMARRLAAKGGIVMVNFFAGFLSDAWREAWNAMKPERNAALDKAREQFRAQGKPFLFFDELAIEREFARRIPPVPLSVLVDHFDHLLRVIGPKHVGIGSDFDGISLSVEGMETAADLPKLTAALLERGWSADDLRGLLGENLLRVLKQAEDFAAA</sequence>
<dbReference type="GO" id="GO:0070573">
    <property type="term" value="F:metallodipeptidase activity"/>
    <property type="evidence" value="ECO:0007669"/>
    <property type="project" value="InterPro"/>
</dbReference>
<evidence type="ECO:0000313" key="1">
    <source>
        <dbReference type="EMBL" id="SDF33394.1"/>
    </source>
</evidence>
<name>A0A1G7K8W0_9BACT</name>
<accession>A0A1G7K8W0</accession>
<dbReference type="PANTHER" id="PTHR10443">
    <property type="entry name" value="MICROSOMAL DIPEPTIDASE"/>
    <property type="match status" value="1"/>
</dbReference>